<feature type="region of interest" description="Disordered" evidence="1">
    <location>
        <begin position="58"/>
        <end position="131"/>
    </location>
</feature>
<dbReference type="EMBL" id="LHPF02000029">
    <property type="protein sequence ID" value="PSC69097.1"/>
    <property type="molecule type" value="Genomic_DNA"/>
</dbReference>
<proteinExistence type="predicted"/>
<feature type="compositionally biased region" description="Low complexity" evidence="1">
    <location>
        <begin position="71"/>
        <end position="97"/>
    </location>
</feature>
<gene>
    <name evidence="2" type="ORF">C2E20_7320</name>
</gene>
<name>A0A2P6V4U0_9CHLO</name>
<accession>A0A2P6V4U0</accession>
<evidence type="ECO:0000256" key="1">
    <source>
        <dbReference type="SAM" id="MobiDB-lite"/>
    </source>
</evidence>
<feature type="compositionally biased region" description="Low complexity" evidence="1">
    <location>
        <begin position="105"/>
        <end position="126"/>
    </location>
</feature>
<reference evidence="2 3" key="1">
    <citation type="journal article" date="2018" name="Plant J.">
        <title>Genome sequences of Chlorella sorokiniana UTEX 1602 and Micractinium conductrix SAG 241.80: implications to maltose excretion by a green alga.</title>
        <authorList>
            <person name="Arriola M.B."/>
            <person name="Velmurugan N."/>
            <person name="Zhang Y."/>
            <person name="Plunkett M.H."/>
            <person name="Hondzo H."/>
            <person name="Barney B.M."/>
        </authorList>
    </citation>
    <scope>NUCLEOTIDE SEQUENCE [LARGE SCALE GENOMIC DNA]</scope>
    <source>
        <strain evidence="2 3">SAG 241.80</strain>
    </source>
</reference>
<sequence length="161" mass="16987">MLQFRCTLTCPAIVVRSALGPMEELLHKFETEAWGVNKNETEQLCALQARRIIKEKAPWLDNGPPLPDSAPPTATTFSAASSHWGDDASSAAAAESAPDLGSQRAAPAAAALPRPHALAPAGPGRPSRAEVHSMDMHELRAELLAALDKLDRIAAEAAAPL</sequence>
<keyword evidence="3" id="KW-1185">Reference proteome</keyword>
<organism evidence="2 3">
    <name type="scientific">Micractinium conductrix</name>
    <dbReference type="NCBI Taxonomy" id="554055"/>
    <lineage>
        <taxon>Eukaryota</taxon>
        <taxon>Viridiplantae</taxon>
        <taxon>Chlorophyta</taxon>
        <taxon>core chlorophytes</taxon>
        <taxon>Trebouxiophyceae</taxon>
        <taxon>Chlorellales</taxon>
        <taxon>Chlorellaceae</taxon>
        <taxon>Chlorella clade</taxon>
        <taxon>Micractinium</taxon>
    </lineage>
</organism>
<evidence type="ECO:0000313" key="2">
    <source>
        <dbReference type="EMBL" id="PSC69097.1"/>
    </source>
</evidence>
<comment type="caution">
    <text evidence="2">The sequence shown here is derived from an EMBL/GenBank/DDBJ whole genome shotgun (WGS) entry which is preliminary data.</text>
</comment>
<dbReference type="AlphaFoldDB" id="A0A2P6V4U0"/>
<dbReference type="Proteomes" id="UP000239649">
    <property type="component" value="Unassembled WGS sequence"/>
</dbReference>
<protein>
    <submittedName>
        <fullName evidence="2">Uncharacterized protein</fullName>
    </submittedName>
</protein>
<evidence type="ECO:0000313" key="3">
    <source>
        <dbReference type="Proteomes" id="UP000239649"/>
    </source>
</evidence>